<keyword evidence="7" id="KW-0998">Cell outer membrane</keyword>
<evidence type="ECO:0000313" key="10">
    <source>
        <dbReference type="Proteomes" id="UP000593892"/>
    </source>
</evidence>
<evidence type="ECO:0000256" key="4">
    <source>
        <dbReference type="ARBA" id="ARBA00022452"/>
    </source>
</evidence>
<dbReference type="Pfam" id="PF02321">
    <property type="entry name" value="OEP"/>
    <property type="match status" value="1"/>
</dbReference>
<keyword evidence="5" id="KW-0812">Transmembrane</keyword>
<dbReference type="EMBL" id="CP063849">
    <property type="protein sequence ID" value="QOY90595.1"/>
    <property type="molecule type" value="Genomic_DNA"/>
</dbReference>
<feature type="signal peptide" evidence="8">
    <location>
        <begin position="1"/>
        <end position="21"/>
    </location>
</feature>
<organism evidence="9 10">
    <name type="scientific">Paludibaculum fermentans</name>
    <dbReference type="NCBI Taxonomy" id="1473598"/>
    <lineage>
        <taxon>Bacteria</taxon>
        <taxon>Pseudomonadati</taxon>
        <taxon>Acidobacteriota</taxon>
        <taxon>Terriglobia</taxon>
        <taxon>Bryobacterales</taxon>
        <taxon>Bryobacteraceae</taxon>
        <taxon>Paludibaculum</taxon>
    </lineage>
</organism>
<evidence type="ECO:0000256" key="2">
    <source>
        <dbReference type="ARBA" id="ARBA00007613"/>
    </source>
</evidence>
<dbReference type="GO" id="GO:0015562">
    <property type="term" value="F:efflux transmembrane transporter activity"/>
    <property type="evidence" value="ECO:0007669"/>
    <property type="project" value="InterPro"/>
</dbReference>
<dbReference type="Proteomes" id="UP000593892">
    <property type="component" value="Chromosome"/>
</dbReference>
<dbReference type="Gene3D" id="1.20.1600.10">
    <property type="entry name" value="Outer membrane efflux proteins (OEP)"/>
    <property type="match status" value="1"/>
</dbReference>
<dbReference type="SUPFAM" id="SSF56954">
    <property type="entry name" value="Outer membrane efflux proteins (OEP)"/>
    <property type="match status" value="1"/>
</dbReference>
<comment type="similarity">
    <text evidence="2">Belongs to the outer membrane factor (OMF) (TC 1.B.17) family.</text>
</comment>
<dbReference type="InterPro" id="IPR003423">
    <property type="entry name" value="OMP_efflux"/>
</dbReference>
<dbReference type="RefSeq" id="WP_194452255.1">
    <property type="nucleotide sequence ID" value="NZ_CP063849.1"/>
</dbReference>
<reference evidence="9 10" key="1">
    <citation type="submission" date="2020-10" db="EMBL/GenBank/DDBJ databases">
        <title>Complete genome sequence of Paludibaculum fermentans P105T, a facultatively anaerobic acidobacterium capable of dissimilatory Fe(III) reduction.</title>
        <authorList>
            <person name="Dedysh S.N."/>
            <person name="Beletsky A.V."/>
            <person name="Kulichevskaya I.S."/>
            <person name="Mardanov A.V."/>
            <person name="Ravin N.V."/>
        </authorList>
    </citation>
    <scope>NUCLEOTIDE SEQUENCE [LARGE SCALE GENOMIC DNA]</scope>
    <source>
        <strain evidence="9 10">P105</strain>
    </source>
</reference>
<dbReference type="PANTHER" id="PTHR30026:SF21">
    <property type="entry name" value="SLR1270 PROTEIN"/>
    <property type="match status" value="1"/>
</dbReference>
<dbReference type="GO" id="GO:0015288">
    <property type="term" value="F:porin activity"/>
    <property type="evidence" value="ECO:0007669"/>
    <property type="project" value="TreeGrafter"/>
</dbReference>
<dbReference type="AlphaFoldDB" id="A0A7S7SNX9"/>
<keyword evidence="4" id="KW-1134">Transmembrane beta strand</keyword>
<name>A0A7S7SNX9_PALFE</name>
<gene>
    <name evidence="9" type="ORF">IRI77_11795</name>
</gene>
<evidence type="ECO:0000256" key="8">
    <source>
        <dbReference type="SAM" id="SignalP"/>
    </source>
</evidence>
<sequence>MKRLALLVLLIASAGSLPAQSGGLRLEDVLQSVTDQYPPLLAALRDRVIADGDLTIAEGKFDLNVKGGFEGDYLTYYRNDLYRLGVEQPLEFQGMSLQGGYGLGRGSFATYDGKLQTDSAGEYKMGLKMPLLRDRGIDARRADLRKAWLGRRIADLGVAQQRLAIIQLATRRYYDWVAVGIRYRITREVLLAAEQRDKQLKEAAGLGQIPQIDVTDNQRAILTRRALWIEAQRGLEAASIELSLFWRNQKGEPVLPQPDQLPPSFPAAVEVGENRLLEDIERALLLRPDAKRIEVQKGQLDIDRRLARNQKLPGLDFSVNYTRESGERLVRRGTDELAATLTFDLPLQRRAAKGRESVATAKWEQLDLRERFTRDQIVAEVRDAHSALRAAYQKSKVLLEELAVARELEAAERVRFELGEGTLFLVNLREQATFDTALREVAATNEYFRARAQYEFALGEKMEEN</sequence>
<comment type="subcellular location">
    <subcellularLocation>
        <location evidence="1">Cell outer membrane</location>
    </subcellularLocation>
</comment>
<evidence type="ECO:0000256" key="7">
    <source>
        <dbReference type="ARBA" id="ARBA00023237"/>
    </source>
</evidence>
<keyword evidence="6" id="KW-0472">Membrane</keyword>
<accession>A0A7S7SNX9</accession>
<evidence type="ECO:0000256" key="6">
    <source>
        <dbReference type="ARBA" id="ARBA00023136"/>
    </source>
</evidence>
<dbReference type="PANTHER" id="PTHR30026">
    <property type="entry name" value="OUTER MEMBRANE PROTEIN TOLC"/>
    <property type="match status" value="1"/>
</dbReference>
<dbReference type="GO" id="GO:1990281">
    <property type="term" value="C:efflux pump complex"/>
    <property type="evidence" value="ECO:0007669"/>
    <property type="project" value="TreeGrafter"/>
</dbReference>
<keyword evidence="8" id="KW-0732">Signal</keyword>
<keyword evidence="3" id="KW-0813">Transport</keyword>
<evidence type="ECO:0000256" key="1">
    <source>
        <dbReference type="ARBA" id="ARBA00004442"/>
    </source>
</evidence>
<keyword evidence="10" id="KW-1185">Reference proteome</keyword>
<dbReference type="InterPro" id="IPR051906">
    <property type="entry name" value="TolC-like"/>
</dbReference>
<protein>
    <submittedName>
        <fullName evidence="9">TolC family protein</fullName>
    </submittedName>
</protein>
<proteinExistence type="inferred from homology"/>
<dbReference type="KEGG" id="pfer:IRI77_11795"/>
<evidence type="ECO:0000256" key="5">
    <source>
        <dbReference type="ARBA" id="ARBA00022692"/>
    </source>
</evidence>
<evidence type="ECO:0000256" key="3">
    <source>
        <dbReference type="ARBA" id="ARBA00022448"/>
    </source>
</evidence>
<feature type="chain" id="PRO_5032626912" evidence="8">
    <location>
        <begin position="22"/>
        <end position="465"/>
    </location>
</feature>
<dbReference type="GO" id="GO:0009279">
    <property type="term" value="C:cell outer membrane"/>
    <property type="evidence" value="ECO:0007669"/>
    <property type="project" value="UniProtKB-SubCell"/>
</dbReference>
<evidence type="ECO:0000313" key="9">
    <source>
        <dbReference type="EMBL" id="QOY90595.1"/>
    </source>
</evidence>